<dbReference type="InterPro" id="IPR003783">
    <property type="entry name" value="Regulatory_RecX"/>
</dbReference>
<gene>
    <name evidence="5" type="primary">recX</name>
    <name evidence="9" type="ORF">FYJ35_10900</name>
</gene>
<proteinExistence type="inferred from homology"/>
<evidence type="ECO:0000259" key="8">
    <source>
        <dbReference type="Pfam" id="PF21982"/>
    </source>
</evidence>
<comment type="similarity">
    <text evidence="2 5">Belongs to the RecX family.</text>
</comment>
<dbReference type="PANTHER" id="PTHR33602:SF1">
    <property type="entry name" value="REGULATORY PROTEIN RECX FAMILY PROTEIN"/>
    <property type="match status" value="1"/>
</dbReference>
<organism evidence="9 10">
    <name type="scientific">Porcincola intestinalis</name>
    <dbReference type="NCBI Taxonomy" id="2606632"/>
    <lineage>
        <taxon>Bacteria</taxon>
        <taxon>Bacillati</taxon>
        <taxon>Bacillota</taxon>
        <taxon>Clostridia</taxon>
        <taxon>Lachnospirales</taxon>
        <taxon>Lachnospiraceae</taxon>
        <taxon>Porcincola</taxon>
    </lineage>
</organism>
<dbReference type="RefSeq" id="WP_154526485.1">
    <property type="nucleotide sequence ID" value="NZ_VULZ01000012.1"/>
</dbReference>
<evidence type="ECO:0000256" key="5">
    <source>
        <dbReference type="HAMAP-Rule" id="MF_01114"/>
    </source>
</evidence>
<dbReference type="InterPro" id="IPR053924">
    <property type="entry name" value="RecX_HTH_2nd"/>
</dbReference>
<feature type="domain" description="RecX first three-helical" evidence="8">
    <location>
        <begin position="71"/>
        <end position="109"/>
    </location>
</feature>
<sequence length="226" mass="26309">MQEKACGEWRRRMIAAEILRMTDRKRKIVLEDESSFVLYAGELRKYHIREGEEIPEEVLEEIHDDVLVKRAKLRCMNLLKTSDRTVHQLRDRLRHDGYPEEIAEKALAYVASYHYTDDERYAENYIRHQSGRKSRKVIVLELEKKGVDSDVIREAYSAVGQENQANAPFLQGSADVGAIRKLVRKRGYDAAHASWDEQQKLTGYLMRKGFEAADIRSVLRELQGQD</sequence>
<dbReference type="InterPro" id="IPR036388">
    <property type="entry name" value="WH-like_DNA-bd_sf"/>
</dbReference>
<evidence type="ECO:0000256" key="2">
    <source>
        <dbReference type="ARBA" id="ARBA00009695"/>
    </source>
</evidence>
<feature type="domain" description="RecX third three-helical" evidence="7">
    <location>
        <begin position="178"/>
        <end position="219"/>
    </location>
</feature>
<comment type="subcellular location">
    <subcellularLocation>
        <location evidence="1 5">Cytoplasm</location>
    </subcellularLocation>
</comment>
<dbReference type="Pfam" id="PF02631">
    <property type="entry name" value="RecX_HTH2"/>
    <property type="match status" value="1"/>
</dbReference>
<dbReference type="Pfam" id="PF21981">
    <property type="entry name" value="RecX_HTH3"/>
    <property type="match status" value="1"/>
</dbReference>
<reference evidence="9 10" key="1">
    <citation type="submission" date="2019-08" db="EMBL/GenBank/DDBJ databases">
        <title>In-depth cultivation of the pig gut microbiome towards novel bacterial diversity and tailored functional studies.</title>
        <authorList>
            <person name="Wylensek D."/>
            <person name="Hitch T.C.A."/>
            <person name="Clavel T."/>
        </authorList>
    </citation>
    <scope>NUCLEOTIDE SEQUENCE [LARGE SCALE GENOMIC DNA]</scope>
    <source>
        <strain evidence="9 10">Oil+RF-744-WCA-WT-11</strain>
    </source>
</reference>
<dbReference type="InterPro" id="IPR053926">
    <property type="entry name" value="RecX_HTH_1st"/>
</dbReference>
<evidence type="ECO:0000256" key="4">
    <source>
        <dbReference type="ARBA" id="ARBA00022490"/>
    </source>
</evidence>
<dbReference type="GO" id="GO:0005737">
    <property type="term" value="C:cytoplasm"/>
    <property type="evidence" value="ECO:0007669"/>
    <property type="project" value="UniProtKB-SubCell"/>
</dbReference>
<dbReference type="Gene3D" id="1.10.10.10">
    <property type="entry name" value="Winged helix-like DNA-binding domain superfamily/Winged helix DNA-binding domain"/>
    <property type="match status" value="3"/>
</dbReference>
<dbReference type="EMBL" id="VULZ01000012">
    <property type="protein sequence ID" value="MSS15538.1"/>
    <property type="molecule type" value="Genomic_DNA"/>
</dbReference>
<dbReference type="Pfam" id="PF21982">
    <property type="entry name" value="RecX_HTH1"/>
    <property type="match status" value="1"/>
</dbReference>
<evidence type="ECO:0000259" key="6">
    <source>
        <dbReference type="Pfam" id="PF02631"/>
    </source>
</evidence>
<dbReference type="PANTHER" id="PTHR33602">
    <property type="entry name" value="REGULATORY PROTEIN RECX FAMILY PROTEIN"/>
    <property type="match status" value="1"/>
</dbReference>
<keyword evidence="4 5" id="KW-0963">Cytoplasm</keyword>
<dbReference type="GO" id="GO:0006282">
    <property type="term" value="P:regulation of DNA repair"/>
    <property type="evidence" value="ECO:0007669"/>
    <property type="project" value="UniProtKB-UniRule"/>
</dbReference>
<protein>
    <recommendedName>
        <fullName evidence="3 5">Regulatory protein RecX</fullName>
    </recommendedName>
</protein>
<evidence type="ECO:0000256" key="3">
    <source>
        <dbReference type="ARBA" id="ARBA00018111"/>
    </source>
</evidence>
<evidence type="ECO:0000313" key="10">
    <source>
        <dbReference type="Proteomes" id="UP000481852"/>
    </source>
</evidence>
<comment type="function">
    <text evidence="5">Modulates RecA activity.</text>
</comment>
<evidence type="ECO:0000259" key="7">
    <source>
        <dbReference type="Pfam" id="PF21981"/>
    </source>
</evidence>
<feature type="domain" description="RecX second three-helical" evidence="6">
    <location>
        <begin position="117"/>
        <end position="155"/>
    </location>
</feature>
<comment type="caution">
    <text evidence="9">The sequence shown here is derived from an EMBL/GenBank/DDBJ whole genome shotgun (WGS) entry which is preliminary data.</text>
</comment>
<dbReference type="AlphaFoldDB" id="A0A6L5X823"/>
<dbReference type="Proteomes" id="UP000481852">
    <property type="component" value="Unassembled WGS sequence"/>
</dbReference>
<evidence type="ECO:0000256" key="1">
    <source>
        <dbReference type="ARBA" id="ARBA00004496"/>
    </source>
</evidence>
<keyword evidence="10" id="KW-1185">Reference proteome</keyword>
<accession>A0A6L5X823</accession>
<dbReference type="InterPro" id="IPR053925">
    <property type="entry name" value="RecX_HTH_3rd"/>
</dbReference>
<name>A0A6L5X823_9FIRM</name>
<dbReference type="HAMAP" id="MF_01114">
    <property type="entry name" value="RecX"/>
    <property type="match status" value="1"/>
</dbReference>
<evidence type="ECO:0000313" key="9">
    <source>
        <dbReference type="EMBL" id="MSS15538.1"/>
    </source>
</evidence>